<dbReference type="Proteomes" id="UP000216411">
    <property type="component" value="Unassembled WGS sequence"/>
</dbReference>
<keyword evidence="4" id="KW-1185">Reference proteome</keyword>
<evidence type="ECO:0000313" key="4">
    <source>
        <dbReference type="Proteomes" id="UP000216411"/>
    </source>
</evidence>
<dbReference type="InterPro" id="IPR029044">
    <property type="entry name" value="Nucleotide-diphossugar_trans"/>
</dbReference>
<dbReference type="RefSeq" id="WP_094380297.1">
    <property type="nucleotide sequence ID" value="NZ_NOKA02000036.1"/>
</dbReference>
<dbReference type="InterPro" id="IPR001173">
    <property type="entry name" value="Glyco_trans_2-like"/>
</dbReference>
<protein>
    <submittedName>
        <fullName evidence="3">Glycosyltransferase family 2 protein</fullName>
    </submittedName>
    <submittedName>
        <fullName evidence="2">Rhamnosyltransferase</fullName>
    </submittedName>
</protein>
<feature type="domain" description="Glycosyltransferase 2-like" evidence="1">
    <location>
        <begin position="8"/>
        <end position="174"/>
    </location>
</feature>
<evidence type="ECO:0000313" key="5">
    <source>
        <dbReference type="Proteomes" id="UP000247523"/>
    </source>
</evidence>
<sequence length="305" mass="35773">MQNKTVDVIIPTYKPDDKFEQLIDRLERQSFPVNHIYIMNTGESFFHSESIHKYSNISVEHINQEEFDHGETRDKAARKSHADRIVFMTQDAIPENEYLIEELMIGLELDGVGAAYARQLPEDNCNDIEKFTRTFNYPEQDSVKSLVDMERLGIKTFFCSNVCAAYNKELYESLGGFIRHTIFNEDMIFASKIIKSGKKIAYCANARVIHSHNYTNLQQLRRNFDLAVSQRDNPDVFEGIKSENEGIQLVLQTAKHCVKIKKPWLVFLLIIKSGFKYIGYKLGYQYYRLPFWMVKRLTMNKEYWK</sequence>
<reference evidence="3" key="3">
    <citation type="submission" date="2018-07" db="EMBL/GenBank/DDBJ databases">
        <authorList>
            <person name="Quirk P.G."/>
            <person name="Krulwich T.A."/>
        </authorList>
    </citation>
    <scope>NUCLEOTIDE SEQUENCE</scope>
    <source>
        <strain evidence="3">CCRI-19302</strain>
    </source>
</reference>
<dbReference type="CDD" id="cd00761">
    <property type="entry name" value="Glyco_tranf_GTA_type"/>
    <property type="match status" value="1"/>
</dbReference>
<evidence type="ECO:0000313" key="2">
    <source>
        <dbReference type="EMBL" id="PXV87301.1"/>
    </source>
</evidence>
<comment type="caution">
    <text evidence="3">The sequence shown here is derived from an EMBL/GenBank/DDBJ whole genome shotgun (WGS) entry which is preliminary data.</text>
</comment>
<dbReference type="OrthoDB" id="9790005at2"/>
<evidence type="ECO:0000313" key="3">
    <source>
        <dbReference type="EMBL" id="RDY30487.1"/>
    </source>
</evidence>
<dbReference type="AlphaFoldDB" id="A0A255I128"/>
<reference evidence="3 4" key="1">
    <citation type="journal article" date="2017" name="Genome Announc.">
        <title>Draft Genome Sequence of a Sporulating and Motile Strain of Lachnotalea glycerini Isolated from Water in Quebec City, Canada.</title>
        <authorList>
            <person name="Maheux A.F."/>
            <person name="Boudreau D.K."/>
            <person name="Berube E."/>
            <person name="Boissinot M."/>
            <person name="Raymond F."/>
            <person name="Brodeur S."/>
            <person name="Corbeil J."/>
            <person name="Isabel S."/>
            <person name="Omar R.F."/>
            <person name="Bergeron M.G."/>
        </authorList>
    </citation>
    <scope>NUCLEOTIDE SEQUENCE [LARGE SCALE GENOMIC DNA]</scope>
    <source>
        <strain evidence="3 4">CCRI-19302</strain>
    </source>
</reference>
<reference evidence="2 5" key="2">
    <citation type="submission" date="2018-05" db="EMBL/GenBank/DDBJ databases">
        <title>Genomic Encyclopedia of Type Strains, Phase IV (KMG-IV): sequencing the most valuable type-strain genomes for metagenomic binning, comparative biology and taxonomic classification.</title>
        <authorList>
            <person name="Goeker M."/>
        </authorList>
    </citation>
    <scope>NUCLEOTIDE SEQUENCE [LARGE SCALE GENOMIC DNA]</scope>
    <source>
        <strain evidence="2 5">DSM 28816</strain>
    </source>
</reference>
<proteinExistence type="predicted"/>
<evidence type="ECO:0000259" key="1">
    <source>
        <dbReference type="Pfam" id="PF00535"/>
    </source>
</evidence>
<dbReference type="SUPFAM" id="SSF53448">
    <property type="entry name" value="Nucleotide-diphospho-sugar transferases"/>
    <property type="match status" value="1"/>
</dbReference>
<dbReference type="EMBL" id="QICS01000010">
    <property type="protein sequence ID" value="PXV87301.1"/>
    <property type="molecule type" value="Genomic_DNA"/>
</dbReference>
<dbReference type="Pfam" id="PF00535">
    <property type="entry name" value="Glycos_transf_2"/>
    <property type="match status" value="1"/>
</dbReference>
<dbReference type="Gene3D" id="3.90.550.10">
    <property type="entry name" value="Spore Coat Polysaccharide Biosynthesis Protein SpsA, Chain A"/>
    <property type="match status" value="1"/>
</dbReference>
<dbReference type="EMBL" id="NOKA02000036">
    <property type="protein sequence ID" value="RDY30487.1"/>
    <property type="molecule type" value="Genomic_DNA"/>
</dbReference>
<keyword evidence="3" id="KW-0808">Transferase</keyword>
<dbReference type="Proteomes" id="UP000247523">
    <property type="component" value="Unassembled WGS sequence"/>
</dbReference>
<accession>A0A255I128</accession>
<dbReference type="GO" id="GO:0016740">
    <property type="term" value="F:transferase activity"/>
    <property type="evidence" value="ECO:0007669"/>
    <property type="project" value="UniProtKB-KW"/>
</dbReference>
<name>A0A255I128_9FIRM</name>
<organism evidence="3 4">
    <name type="scientific">Lachnotalea glycerini</name>
    <dbReference type="NCBI Taxonomy" id="1763509"/>
    <lineage>
        <taxon>Bacteria</taxon>
        <taxon>Bacillati</taxon>
        <taxon>Bacillota</taxon>
        <taxon>Clostridia</taxon>
        <taxon>Lachnospirales</taxon>
        <taxon>Lachnospiraceae</taxon>
        <taxon>Lachnotalea</taxon>
    </lineage>
</organism>
<gene>
    <name evidence="2" type="ORF">C8E03_11062</name>
    <name evidence="3" type="ORF">CG710_014555</name>
</gene>